<dbReference type="Proteomes" id="UP001362999">
    <property type="component" value="Unassembled WGS sequence"/>
</dbReference>
<evidence type="ECO:0000313" key="1">
    <source>
        <dbReference type="EMBL" id="KAK6997488.1"/>
    </source>
</evidence>
<evidence type="ECO:0000313" key="2">
    <source>
        <dbReference type="Proteomes" id="UP001362999"/>
    </source>
</evidence>
<name>A0AAW0A1R2_9AGAR</name>
<proteinExistence type="predicted"/>
<comment type="caution">
    <text evidence="1">The sequence shown here is derived from an EMBL/GenBank/DDBJ whole genome shotgun (WGS) entry which is preliminary data.</text>
</comment>
<dbReference type="EMBL" id="JAWWNJ010000090">
    <property type="protein sequence ID" value="KAK6997488.1"/>
    <property type="molecule type" value="Genomic_DNA"/>
</dbReference>
<keyword evidence="2" id="KW-1185">Reference proteome</keyword>
<sequence length="262" mass="28976">MNSKLLGGDHNLSFPQYGTVEATVVVAVVRDPHTHTVGSTWYWNANTMLLPFICEEGGSKSTSTDNRETHYANITFQVQNSLTSSSISAYRPRPSNILRIECAIHQGTHSYGTTQFVAIRLALSEYEYLSCLTGYSARFVKITSNHAWISGTWKDWAGIKFPVITTINNHTHQSSPSRIFEGNRCFNGIGFFQVKWTAHVDPAGMEEDRGLALTIMAFHIEDLVHDNVGDFDQPSTSIVPLPPSGSKNASNAVADLFAKLHI</sequence>
<protein>
    <submittedName>
        <fullName evidence="1">Uncharacterized protein</fullName>
    </submittedName>
</protein>
<accession>A0AAW0A1R2</accession>
<gene>
    <name evidence="1" type="ORF">R3P38DRAFT_2797862</name>
</gene>
<organism evidence="1 2">
    <name type="scientific">Favolaschia claudopus</name>
    <dbReference type="NCBI Taxonomy" id="2862362"/>
    <lineage>
        <taxon>Eukaryota</taxon>
        <taxon>Fungi</taxon>
        <taxon>Dikarya</taxon>
        <taxon>Basidiomycota</taxon>
        <taxon>Agaricomycotina</taxon>
        <taxon>Agaricomycetes</taxon>
        <taxon>Agaricomycetidae</taxon>
        <taxon>Agaricales</taxon>
        <taxon>Marasmiineae</taxon>
        <taxon>Mycenaceae</taxon>
        <taxon>Favolaschia</taxon>
    </lineage>
</organism>
<dbReference type="AlphaFoldDB" id="A0AAW0A1R2"/>
<reference evidence="1 2" key="1">
    <citation type="journal article" date="2024" name="J Genomics">
        <title>Draft genome sequencing and assembly of Favolaschia claudopus CIRM-BRFM 2984 isolated from oak limbs.</title>
        <authorList>
            <person name="Navarro D."/>
            <person name="Drula E."/>
            <person name="Chaduli D."/>
            <person name="Cazenave R."/>
            <person name="Ahrendt S."/>
            <person name="Wang J."/>
            <person name="Lipzen A."/>
            <person name="Daum C."/>
            <person name="Barry K."/>
            <person name="Grigoriev I.V."/>
            <person name="Favel A."/>
            <person name="Rosso M.N."/>
            <person name="Martin F."/>
        </authorList>
    </citation>
    <scope>NUCLEOTIDE SEQUENCE [LARGE SCALE GENOMIC DNA]</scope>
    <source>
        <strain evidence="1 2">CIRM-BRFM 2984</strain>
    </source>
</reference>